<evidence type="ECO:0000256" key="1">
    <source>
        <dbReference type="SAM" id="MobiDB-lite"/>
    </source>
</evidence>
<organism evidence="2 3">
    <name type="scientific">Rhypophila decipiens</name>
    <dbReference type="NCBI Taxonomy" id="261697"/>
    <lineage>
        <taxon>Eukaryota</taxon>
        <taxon>Fungi</taxon>
        <taxon>Dikarya</taxon>
        <taxon>Ascomycota</taxon>
        <taxon>Pezizomycotina</taxon>
        <taxon>Sordariomycetes</taxon>
        <taxon>Sordariomycetidae</taxon>
        <taxon>Sordariales</taxon>
        <taxon>Naviculisporaceae</taxon>
        <taxon>Rhypophila</taxon>
    </lineage>
</organism>
<comment type="caution">
    <text evidence="2">The sequence shown here is derived from an EMBL/GenBank/DDBJ whole genome shotgun (WGS) entry which is preliminary data.</text>
</comment>
<keyword evidence="3" id="KW-1185">Reference proteome</keyword>
<feature type="compositionally biased region" description="Acidic residues" evidence="1">
    <location>
        <begin position="224"/>
        <end position="244"/>
    </location>
</feature>
<protein>
    <submittedName>
        <fullName evidence="2">Uncharacterized protein</fullName>
    </submittedName>
</protein>
<evidence type="ECO:0000313" key="2">
    <source>
        <dbReference type="EMBL" id="KAK4208029.1"/>
    </source>
</evidence>
<dbReference type="Proteomes" id="UP001301769">
    <property type="component" value="Unassembled WGS sequence"/>
</dbReference>
<reference evidence="2" key="2">
    <citation type="submission" date="2023-05" db="EMBL/GenBank/DDBJ databases">
        <authorList>
            <consortium name="Lawrence Berkeley National Laboratory"/>
            <person name="Steindorff A."/>
            <person name="Hensen N."/>
            <person name="Bonometti L."/>
            <person name="Westerberg I."/>
            <person name="Brannstrom I.O."/>
            <person name="Guillou S."/>
            <person name="Cros-Aarteil S."/>
            <person name="Calhoun S."/>
            <person name="Haridas S."/>
            <person name="Kuo A."/>
            <person name="Mondo S."/>
            <person name="Pangilinan J."/>
            <person name="Riley R."/>
            <person name="Labutti K."/>
            <person name="Andreopoulos B."/>
            <person name="Lipzen A."/>
            <person name="Chen C."/>
            <person name="Yanf M."/>
            <person name="Daum C."/>
            <person name="Ng V."/>
            <person name="Clum A."/>
            <person name="Ohm R."/>
            <person name="Martin F."/>
            <person name="Silar P."/>
            <person name="Natvig D."/>
            <person name="Lalanne C."/>
            <person name="Gautier V."/>
            <person name="Ament-Velasquez S.L."/>
            <person name="Kruys A."/>
            <person name="Hutchinson M.I."/>
            <person name="Powell A.J."/>
            <person name="Barry K."/>
            <person name="Miller A.N."/>
            <person name="Grigoriev I.V."/>
            <person name="Debuchy R."/>
            <person name="Gladieux P."/>
            <person name="Thoren M.H."/>
            <person name="Johannesson H."/>
        </authorList>
    </citation>
    <scope>NUCLEOTIDE SEQUENCE</scope>
    <source>
        <strain evidence="2">PSN293</strain>
    </source>
</reference>
<dbReference type="EMBL" id="MU858262">
    <property type="protein sequence ID" value="KAK4208029.1"/>
    <property type="molecule type" value="Genomic_DNA"/>
</dbReference>
<sequence length="244" mass="27335">MLSLYDYDDANSTVPKDAFGKRKIYFIRYQRGDLFEKTAWHKLVSKDGEPEKKDPSTGKPKHWVYNHYVPHSRIIKALEDNILDRERADVVKFLTDLVAKLKIEQDEDVKGVDPLSSRLAYDAWAEWAISSIADWAGIMFYGPGTGDGAGTKLDKPTGPVNGAAQFVRVKNSAEVLKTVLNGKLDLAEVVPNESGTESAGKPTKPVDRNILSLFRLTMASKLPDDDDDDEDYSYEDMSDDEDIN</sequence>
<evidence type="ECO:0000313" key="3">
    <source>
        <dbReference type="Proteomes" id="UP001301769"/>
    </source>
</evidence>
<reference evidence="2" key="1">
    <citation type="journal article" date="2023" name="Mol. Phylogenet. Evol.">
        <title>Genome-scale phylogeny and comparative genomics of the fungal order Sordariales.</title>
        <authorList>
            <person name="Hensen N."/>
            <person name="Bonometti L."/>
            <person name="Westerberg I."/>
            <person name="Brannstrom I.O."/>
            <person name="Guillou S."/>
            <person name="Cros-Aarteil S."/>
            <person name="Calhoun S."/>
            <person name="Haridas S."/>
            <person name="Kuo A."/>
            <person name="Mondo S."/>
            <person name="Pangilinan J."/>
            <person name="Riley R."/>
            <person name="LaButti K."/>
            <person name="Andreopoulos B."/>
            <person name="Lipzen A."/>
            <person name="Chen C."/>
            <person name="Yan M."/>
            <person name="Daum C."/>
            <person name="Ng V."/>
            <person name="Clum A."/>
            <person name="Steindorff A."/>
            <person name="Ohm R.A."/>
            <person name="Martin F."/>
            <person name="Silar P."/>
            <person name="Natvig D.O."/>
            <person name="Lalanne C."/>
            <person name="Gautier V."/>
            <person name="Ament-Velasquez S.L."/>
            <person name="Kruys A."/>
            <person name="Hutchinson M.I."/>
            <person name="Powell A.J."/>
            <person name="Barry K."/>
            <person name="Miller A.N."/>
            <person name="Grigoriev I.V."/>
            <person name="Debuchy R."/>
            <person name="Gladieux P."/>
            <person name="Hiltunen Thoren M."/>
            <person name="Johannesson H."/>
        </authorList>
    </citation>
    <scope>NUCLEOTIDE SEQUENCE</scope>
    <source>
        <strain evidence="2">PSN293</strain>
    </source>
</reference>
<name>A0AAN7B2N4_9PEZI</name>
<feature type="region of interest" description="Disordered" evidence="1">
    <location>
        <begin position="221"/>
        <end position="244"/>
    </location>
</feature>
<proteinExistence type="predicted"/>
<dbReference type="AlphaFoldDB" id="A0AAN7B2N4"/>
<accession>A0AAN7B2N4</accession>
<gene>
    <name evidence="2" type="ORF">QBC37DRAFT_392348</name>
</gene>